<evidence type="ECO:0000313" key="1">
    <source>
        <dbReference type="EMBL" id="MBC8544998.1"/>
    </source>
</evidence>
<evidence type="ECO:0000313" key="3">
    <source>
        <dbReference type="Proteomes" id="UP000657006"/>
    </source>
</evidence>
<dbReference type="EMBL" id="JACRSQ010000040">
    <property type="protein sequence ID" value="MBC8544998.1"/>
    <property type="molecule type" value="Genomic_DNA"/>
</dbReference>
<keyword evidence="3" id="KW-1185">Reference proteome</keyword>
<proteinExistence type="predicted"/>
<evidence type="ECO:0000313" key="2">
    <source>
        <dbReference type="EMBL" id="MBC8545066.1"/>
    </source>
</evidence>
<accession>A0A926DVX8</accession>
<reference evidence="2" key="1">
    <citation type="submission" date="2020-08" db="EMBL/GenBank/DDBJ databases">
        <title>Genome public.</title>
        <authorList>
            <person name="Liu C."/>
            <person name="Sun Q."/>
        </authorList>
    </citation>
    <scope>NUCLEOTIDE SEQUENCE</scope>
    <source>
        <strain evidence="2">NSJ-32</strain>
    </source>
</reference>
<dbReference type="AlphaFoldDB" id="A0A926DVX8"/>
<protein>
    <submittedName>
        <fullName evidence="2">Uncharacterized protein</fullName>
    </submittedName>
</protein>
<dbReference type="EMBL" id="JACRSQ010000044">
    <property type="protein sequence ID" value="MBC8545066.1"/>
    <property type="molecule type" value="Genomic_DNA"/>
</dbReference>
<feature type="non-terminal residue" evidence="2">
    <location>
        <position position="1"/>
    </location>
</feature>
<comment type="caution">
    <text evidence="2">The sequence shown here is derived from an EMBL/GenBank/DDBJ whole genome shotgun (WGS) entry which is preliminary data.</text>
</comment>
<gene>
    <name evidence="1" type="ORF">H8730_15760</name>
    <name evidence="2" type="ORF">H8730_16110</name>
</gene>
<dbReference type="Proteomes" id="UP000657006">
    <property type="component" value="Unassembled WGS sequence"/>
</dbReference>
<sequence length="47" mass="5630">KRWKEKEEAYRRAGIEEGRNLLVTRDEEDGGVDMVRIHNMILQYLVL</sequence>
<organism evidence="2 3">
    <name type="scientific">Bianquea renquensis</name>
    <dbReference type="NCBI Taxonomy" id="2763661"/>
    <lineage>
        <taxon>Bacteria</taxon>
        <taxon>Bacillati</taxon>
        <taxon>Bacillota</taxon>
        <taxon>Clostridia</taxon>
        <taxon>Eubacteriales</taxon>
        <taxon>Bianqueaceae</taxon>
        <taxon>Bianquea</taxon>
    </lineage>
</organism>
<name>A0A926DVX8_9FIRM</name>